<dbReference type="InterPro" id="IPR036890">
    <property type="entry name" value="HATPase_C_sf"/>
</dbReference>
<dbReference type="SUPFAM" id="SSF55874">
    <property type="entry name" value="ATPase domain of HSP90 chaperone/DNA topoisomerase II/histidine kinase"/>
    <property type="match status" value="1"/>
</dbReference>
<keyword evidence="6 11" id="KW-0812">Transmembrane</keyword>
<dbReference type="PROSITE" id="PS50885">
    <property type="entry name" value="HAMP"/>
    <property type="match status" value="1"/>
</dbReference>
<dbReference type="InterPro" id="IPR036097">
    <property type="entry name" value="HisK_dim/P_sf"/>
</dbReference>
<dbReference type="Gene3D" id="3.30.565.10">
    <property type="entry name" value="Histidine kinase-like ATPase, C-terminal domain"/>
    <property type="match status" value="1"/>
</dbReference>
<dbReference type="InterPro" id="IPR003594">
    <property type="entry name" value="HATPase_dom"/>
</dbReference>
<dbReference type="SMART" id="SM00388">
    <property type="entry name" value="HisKA"/>
    <property type="match status" value="1"/>
</dbReference>
<dbReference type="PRINTS" id="PR00344">
    <property type="entry name" value="BCTRLSENSOR"/>
</dbReference>
<dbReference type="PROSITE" id="PS50109">
    <property type="entry name" value="HIS_KIN"/>
    <property type="match status" value="1"/>
</dbReference>
<dbReference type="EC" id="2.7.13.3" evidence="3"/>
<evidence type="ECO:0000256" key="2">
    <source>
        <dbReference type="ARBA" id="ARBA00004236"/>
    </source>
</evidence>
<evidence type="ECO:0000256" key="7">
    <source>
        <dbReference type="ARBA" id="ARBA00022777"/>
    </source>
</evidence>
<comment type="catalytic activity">
    <reaction evidence="1">
        <text>ATP + protein L-histidine = ADP + protein N-phospho-L-histidine.</text>
        <dbReference type="EC" id="2.7.13.3"/>
    </reaction>
</comment>
<evidence type="ECO:0000259" key="12">
    <source>
        <dbReference type="PROSITE" id="PS50109"/>
    </source>
</evidence>
<dbReference type="InterPro" id="IPR003660">
    <property type="entry name" value="HAMP_dom"/>
</dbReference>
<evidence type="ECO:0000256" key="8">
    <source>
        <dbReference type="ARBA" id="ARBA00022989"/>
    </source>
</evidence>
<comment type="subcellular location">
    <subcellularLocation>
        <location evidence="2">Cell membrane</location>
    </subcellularLocation>
</comment>
<feature type="domain" description="Histidine kinase" evidence="12">
    <location>
        <begin position="281"/>
        <end position="496"/>
    </location>
</feature>
<feature type="domain" description="HAMP" evidence="13">
    <location>
        <begin position="204"/>
        <end position="266"/>
    </location>
</feature>
<evidence type="ECO:0000259" key="13">
    <source>
        <dbReference type="PROSITE" id="PS50885"/>
    </source>
</evidence>
<dbReference type="InterPro" id="IPR050428">
    <property type="entry name" value="TCS_sensor_his_kinase"/>
</dbReference>
<evidence type="ECO:0000256" key="6">
    <source>
        <dbReference type="ARBA" id="ARBA00022692"/>
    </source>
</evidence>
<evidence type="ECO:0000256" key="10">
    <source>
        <dbReference type="ARBA" id="ARBA00023136"/>
    </source>
</evidence>
<evidence type="ECO:0000256" key="9">
    <source>
        <dbReference type="ARBA" id="ARBA00023012"/>
    </source>
</evidence>
<dbReference type="InterPro" id="IPR003661">
    <property type="entry name" value="HisK_dim/P_dom"/>
</dbReference>
<keyword evidence="8 11" id="KW-1133">Transmembrane helix</keyword>
<dbReference type="InterPro" id="IPR004358">
    <property type="entry name" value="Sig_transdc_His_kin-like_C"/>
</dbReference>
<evidence type="ECO:0000256" key="1">
    <source>
        <dbReference type="ARBA" id="ARBA00000085"/>
    </source>
</evidence>
<keyword evidence="5 14" id="KW-0808">Transferase</keyword>
<dbReference type="PANTHER" id="PTHR45436">
    <property type="entry name" value="SENSOR HISTIDINE KINASE YKOH"/>
    <property type="match status" value="1"/>
</dbReference>
<dbReference type="CDD" id="cd00075">
    <property type="entry name" value="HATPase"/>
    <property type="match status" value="1"/>
</dbReference>
<dbReference type="GO" id="GO:0004673">
    <property type="term" value="F:protein histidine kinase activity"/>
    <property type="evidence" value="ECO:0007669"/>
    <property type="project" value="UniProtKB-EC"/>
</dbReference>
<protein>
    <recommendedName>
        <fullName evidence="3">histidine kinase</fullName>
        <ecNumber evidence="3">2.7.13.3</ecNumber>
    </recommendedName>
</protein>
<keyword evidence="15" id="KW-1185">Reference proteome</keyword>
<evidence type="ECO:0000256" key="11">
    <source>
        <dbReference type="SAM" id="Phobius"/>
    </source>
</evidence>
<keyword evidence="10 11" id="KW-0472">Membrane</keyword>
<gene>
    <name evidence="14" type="ORF">J2Y69_001663</name>
</gene>
<evidence type="ECO:0000256" key="4">
    <source>
        <dbReference type="ARBA" id="ARBA00022553"/>
    </source>
</evidence>
<feature type="transmembrane region" description="Helical" evidence="11">
    <location>
        <begin position="21"/>
        <end position="45"/>
    </location>
</feature>
<dbReference type="EMBL" id="JAVDUM010000006">
    <property type="protein sequence ID" value="MDR6867064.1"/>
    <property type="molecule type" value="Genomic_DNA"/>
</dbReference>
<proteinExistence type="predicted"/>
<dbReference type="RefSeq" id="WP_310019467.1">
    <property type="nucleotide sequence ID" value="NZ_JAVDUM010000006.1"/>
</dbReference>
<dbReference type="SMART" id="SM00387">
    <property type="entry name" value="HATPase_c"/>
    <property type="match status" value="1"/>
</dbReference>
<name>A0ABU1SBY0_9MICO</name>
<dbReference type="InterPro" id="IPR005467">
    <property type="entry name" value="His_kinase_dom"/>
</dbReference>
<dbReference type="Gene3D" id="6.10.340.10">
    <property type="match status" value="1"/>
</dbReference>
<evidence type="ECO:0000256" key="3">
    <source>
        <dbReference type="ARBA" id="ARBA00012438"/>
    </source>
</evidence>
<sequence>MRLRERAALREGLRPRTLRSRLLLIVSGLLLAALAVFAAVSIAILRQNLVAQAETALYLSAENTATQLMDALDADGRVPVYGAEYGPTLSPDAFSVVVGADGGITSTYLSRDYDIRPLTADEVALLRAAAEDPKGRETVVFESIGEFVISSMTIETEGASPVLLISGVGLNEADAVVGVYGFWMGALGVGVALLAVLVGHRIVQSALRPLERVAAVADRVAQTPLDSGEVARQGRVPRDARHAGSEADRVAETLNRLLDHVESSLNTRHRTEESMRRFIAEASHELRNPLASIRGYADFYAQPGADAAETAGALGRIGAEARRMSGLVDDLLLLAKLDADPQVRHEEVELSRLVVEAVADARFAHPDHVWRLGLRADAAEVIGDEDAIRQMLLNLIANAGHHTPPGTEVAVLLTETDDGTELSVSDNGPGIPKAALPTLFDRFTQVEDTTEHGTRERTTVGLGLAIVRALADASGYRVTVDTSAAGTRFTVVIPRT</sequence>
<keyword evidence="7 14" id="KW-0418">Kinase</keyword>
<dbReference type="CDD" id="cd00082">
    <property type="entry name" value="HisKA"/>
    <property type="match status" value="1"/>
</dbReference>
<evidence type="ECO:0000313" key="15">
    <source>
        <dbReference type="Proteomes" id="UP001259347"/>
    </source>
</evidence>
<keyword evidence="9" id="KW-0902">Two-component regulatory system</keyword>
<dbReference type="Proteomes" id="UP001259347">
    <property type="component" value="Unassembled WGS sequence"/>
</dbReference>
<dbReference type="PANTHER" id="PTHR45436:SF5">
    <property type="entry name" value="SENSOR HISTIDINE KINASE TRCS"/>
    <property type="match status" value="1"/>
</dbReference>
<accession>A0ABU1SBY0</accession>
<feature type="transmembrane region" description="Helical" evidence="11">
    <location>
        <begin position="180"/>
        <end position="203"/>
    </location>
</feature>
<dbReference type="Gene3D" id="1.10.287.130">
    <property type="match status" value="1"/>
</dbReference>
<reference evidence="14 15" key="1">
    <citation type="submission" date="2023-07" db="EMBL/GenBank/DDBJ databases">
        <title>Sorghum-associated microbial communities from plants grown in Nebraska, USA.</title>
        <authorList>
            <person name="Schachtman D."/>
        </authorList>
    </citation>
    <scope>NUCLEOTIDE SEQUENCE [LARGE SCALE GENOMIC DNA]</scope>
    <source>
        <strain evidence="14 15">2980</strain>
    </source>
</reference>
<keyword evidence="4" id="KW-0597">Phosphoprotein</keyword>
<dbReference type="Pfam" id="PF00512">
    <property type="entry name" value="HisKA"/>
    <property type="match status" value="1"/>
</dbReference>
<dbReference type="Pfam" id="PF02518">
    <property type="entry name" value="HATPase_c"/>
    <property type="match status" value="1"/>
</dbReference>
<comment type="caution">
    <text evidence="14">The sequence shown here is derived from an EMBL/GenBank/DDBJ whole genome shotgun (WGS) entry which is preliminary data.</text>
</comment>
<evidence type="ECO:0000256" key="5">
    <source>
        <dbReference type="ARBA" id="ARBA00022679"/>
    </source>
</evidence>
<organism evidence="14 15">
    <name type="scientific">Microbacterium resistens</name>
    <dbReference type="NCBI Taxonomy" id="156977"/>
    <lineage>
        <taxon>Bacteria</taxon>
        <taxon>Bacillati</taxon>
        <taxon>Actinomycetota</taxon>
        <taxon>Actinomycetes</taxon>
        <taxon>Micrococcales</taxon>
        <taxon>Microbacteriaceae</taxon>
        <taxon>Microbacterium</taxon>
    </lineage>
</organism>
<evidence type="ECO:0000313" key="14">
    <source>
        <dbReference type="EMBL" id="MDR6867064.1"/>
    </source>
</evidence>
<dbReference type="SUPFAM" id="SSF47384">
    <property type="entry name" value="Homodimeric domain of signal transducing histidine kinase"/>
    <property type="match status" value="1"/>
</dbReference>